<keyword evidence="10" id="KW-0547">Nucleotide-binding</keyword>
<comment type="function">
    <text evidence="10">Functions in the biosynthesis of the anionic phospholipids phosphatidylglycerol and cardiolipin.</text>
</comment>
<dbReference type="InterPro" id="IPR001736">
    <property type="entry name" value="PLipase_D/transphosphatidylase"/>
</dbReference>
<evidence type="ECO:0000256" key="4">
    <source>
        <dbReference type="ARBA" id="ARBA00022679"/>
    </source>
</evidence>
<name>A0A1E4TEM2_9ASCO</name>
<dbReference type="GO" id="GO:0032049">
    <property type="term" value="P:cardiolipin biosynthetic process"/>
    <property type="evidence" value="ECO:0007669"/>
    <property type="project" value="EnsemblFungi"/>
</dbReference>
<evidence type="ECO:0000256" key="3">
    <source>
        <dbReference type="ARBA" id="ARBA00022516"/>
    </source>
</evidence>
<evidence type="ECO:0000313" key="13">
    <source>
        <dbReference type="Proteomes" id="UP000095023"/>
    </source>
</evidence>
<evidence type="ECO:0000256" key="10">
    <source>
        <dbReference type="RuleBase" id="RU365024"/>
    </source>
</evidence>
<dbReference type="EMBL" id="KV453842">
    <property type="protein sequence ID" value="ODV90214.1"/>
    <property type="molecule type" value="Genomic_DNA"/>
</dbReference>
<feature type="domain" description="PLD phosphodiesterase" evidence="11">
    <location>
        <begin position="131"/>
        <end position="157"/>
    </location>
</feature>
<dbReference type="UniPathway" id="UPA00084">
    <property type="reaction ID" value="UER00503"/>
</dbReference>
<dbReference type="GO" id="GO:0031966">
    <property type="term" value="C:mitochondrial membrane"/>
    <property type="evidence" value="ECO:0007669"/>
    <property type="project" value="EnsemblFungi"/>
</dbReference>
<sequence length="465" mass="52133">MRYLDNLAPKFFLGKGQVEIISLPVDFYETLKQKISTAKRRIFLSTLYIGPSQHELVNCLRDALLKNRDLQVTILIDALRGTREHPKGPCSASLLVPLVREFPDRVAVRLYHTPNLSGLSKKFMPRLLWEGKGVQHQKAYGFDDTVILSGANLSTAYFTIRQDRYYMFHSAALTDYYLDMQKTLMDLSFDCQPSNENVFNVVWPDTNIAPNPVYDAANYKAAATLAMARLLGPRSHTHHQDVRPSEAITVVYPISQLTPILDQQISTEHPAIVAISNYIANSPVNPNWWLTAGYFNVHSDYSSPLFKAKGQGTVIVAAPEANGFFGARGPAGYIAGAYLQLTKKFYNLIKKNNSPIDMLEWRNGTVHEEGGWSYHAKGIWATAGDENPVLTLIGSSNYTMRSHSLDLESNVVLMTSDPELQRSMRAEVDKLTKHCTLVTDEHLQQEERAVPASTRVVAYLCGNHL</sequence>
<keyword evidence="13" id="KW-1185">Reference proteome</keyword>
<comment type="pathway">
    <text evidence="1 10">Phospholipid metabolism; phosphatidylglycerol biosynthesis; phosphatidylglycerol from CDP-diacylglycerol: step 1/2.</text>
</comment>
<dbReference type="SMART" id="SM00155">
    <property type="entry name" value="PLDc"/>
    <property type="match status" value="2"/>
</dbReference>
<evidence type="ECO:0000256" key="8">
    <source>
        <dbReference type="ARBA" id="ARBA00023264"/>
    </source>
</evidence>
<keyword evidence="3 10" id="KW-0444">Lipid biosynthesis</keyword>
<evidence type="ECO:0000256" key="2">
    <source>
        <dbReference type="ARBA" id="ARBA00010682"/>
    </source>
</evidence>
<evidence type="ECO:0000256" key="9">
    <source>
        <dbReference type="ARBA" id="ARBA00048586"/>
    </source>
</evidence>
<organism evidence="12 13">
    <name type="scientific">Tortispora caseinolytica NRRL Y-17796</name>
    <dbReference type="NCBI Taxonomy" id="767744"/>
    <lineage>
        <taxon>Eukaryota</taxon>
        <taxon>Fungi</taxon>
        <taxon>Dikarya</taxon>
        <taxon>Ascomycota</taxon>
        <taxon>Saccharomycotina</taxon>
        <taxon>Trigonopsidomycetes</taxon>
        <taxon>Trigonopsidales</taxon>
        <taxon>Trigonopsidaceae</taxon>
        <taxon>Tortispora</taxon>
    </lineage>
</organism>
<dbReference type="AlphaFoldDB" id="A0A1E4TEM2"/>
<comment type="similarity">
    <text evidence="2 10">Belongs to the CDP-alcohol phosphatidyltransferase class-II family.</text>
</comment>
<dbReference type="PIRSF" id="PIRSF000850">
    <property type="entry name" value="Phospholipase_D_PSS"/>
    <property type="match status" value="1"/>
</dbReference>
<accession>A0A1E4TEM2</accession>
<keyword evidence="7 10" id="KW-0594">Phospholipid biosynthesis</keyword>
<dbReference type="PANTHER" id="PTHR12586">
    <property type="entry name" value="CDP-DIACYLGLYCEROL--SERINE O-PHOSPHATIDYLTRANSFERASE"/>
    <property type="match status" value="1"/>
</dbReference>
<comment type="subcellular location">
    <subcellularLocation>
        <location evidence="10">Mitochondrion</location>
    </subcellularLocation>
</comment>
<dbReference type="EC" id="2.7.8.5" evidence="10"/>
<dbReference type="SUPFAM" id="SSF56024">
    <property type="entry name" value="Phospholipase D/nuclease"/>
    <property type="match status" value="2"/>
</dbReference>
<proteinExistence type="inferred from homology"/>
<dbReference type="GO" id="GO:0005524">
    <property type="term" value="F:ATP binding"/>
    <property type="evidence" value="ECO:0007669"/>
    <property type="project" value="UniProtKB-KW"/>
</dbReference>
<evidence type="ECO:0000256" key="7">
    <source>
        <dbReference type="ARBA" id="ARBA00023209"/>
    </source>
</evidence>
<dbReference type="CDD" id="cd09135">
    <property type="entry name" value="PLDc_PGS1_euk_1"/>
    <property type="match status" value="1"/>
</dbReference>
<evidence type="ECO:0000256" key="6">
    <source>
        <dbReference type="ARBA" id="ARBA00023098"/>
    </source>
</evidence>
<dbReference type="GO" id="GO:0008444">
    <property type="term" value="F:CDP-diacylglycerol-glycerol-3-phosphate 3-phosphatidyltransferase activity"/>
    <property type="evidence" value="ECO:0007669"/>
    <property type="project" value="UniProtKB-EC"/>
</dbReference>
<protein>
    <recommendedName>
        <fullName evidence="10">CDP-diacylglycerol--glycerol-3-phosphate 3-phosphatidyltransferase</fullName>
        <ecNumber evidence="10">2.7.8.5</ecNumber>
    </recommendedName>
</protein>
<dbReference type="Proteomes" id="UP000095023">
    <property type="component" value="Unassembled WGS sequence"/>
</dbReference>
<keyword evidence="5" id="KW-0677">Repeat</keyword>
<keyword evidence="10" id="KW-0067">ATP-binding</keyword>
<evidence type="ECO:0000259" key="11">
    <source>
        <dbReference type="PROSITE" id="PS50035"/>
    </source>
</evidence>
<evidence type="ECO:0000256" key="5">
    <source>
        <dbReference type="ARBA" id="ARBA00022737"/>
    </source>
</evidence>
<keyword evidence="4 10" id="KW-0808">Transferase</keyword>
<evidence type="ECO:0000256" key="1">
    <source>
        <dbReference type="ARBA" id="ARBA00005042"/>
    </source>
</evidence>
<dbReference type="OrthoDB" id="10250191at2759"/>
<dbReference type="InterPro" id="IPR016270">
    <property type="entry name" value="PGS1"/>
</dbReference>
<keyword evidence="10" id="KW-0496">Mitochondrion</keyword>
<keyword evidence="6 10" id="KW-0443">Lipid metabolism</keyword>
<dbReference type="PANTHER" id="PTHR12586:SF1">
    <property type="entry name" value="CDP-DIACYLGLYCEROL--GLYCEROL-3-PHOSPHATE 3-PHOSPHATIDYLTRANSFERASE, MITOCHONDRIAL"/>
    <property type="match status" value="1"/>
</dbReference>
<comment type="catalytic activity">
    <reaction evidence="9 10">
        <text>a CDP-1,2-diacyl-sn-glycerol + sn-glycerol 3-phosphate = a 1,2-diacyl-sn-glycero-3-phospho-(1'-sn-glycero-3'-phosphate) + CMP + H(+)</text>
        <dbReference type="Rhea" id="RHEA:12593"/>
        <dbReference type="ChEBI" id="CHEBI:15378"/>
        <dbReference type="ChEBI" id="CHEBI:57597"/>
        <dbReference type="ChEBI" id="CHEBI:58332"/>
        <dbReference type="ChEBI" id="CHEBI:60110"/>
        <dbReference type="ChEBI" id="CHEBI:60377"/>
        <dbReference type="EC" id="2.7.8.5"/>
    </reaction>
</comment>
<dbReference type="CDD" id="cd09137">
    <property type="entry name" value="PLDc_PGS1_euk_2"/>
    <property type="match status" value="1"/>
</dbReference>
<dbReference type="Gene3D" id="3.30.870.10">
    <property type="entry name" value="Endonuclease Chain A"/>
    <property type="match status" value="2"/>
</dbReference>
<dbReference type="PROSITE" id="PS50035">
    <property type="entry name" value="PLD"/>
    <property type="match status" value="1"/>
</dbReference>
<reference evidence="13" key="1">
    <citation type="submission" date="2016-02" db="EMBL/GenBank/DDBJ databases">
        <title>Comparative genomics of biotechnologically important yeasts.</title>
        <authorList>
            <consortium name="DOE Joint Genome Institute"/>
            <person name="Riley R."/>
            <person name="Haridas S."/>
            <person name="Wolfe K.H."/>
            <person name="Lopes M.R."/>
            <person name="Hittinger C.T."/>
            <person name="Goker M."/>
            <person name="Salamov A."/>
            <person name="Wisecaver J."/>
            <person name="Long T.M."/>
            <person name="Aerts A.L."/>
            <person name="Barry K."/>
            <person name="Choi C."/>
            <person name="Clum A."/>
            <person name="Coughlan A.Y."/>
            <person name="Deshpande S."/>
            <person name="Douglass A.P."/>
            <person name="Hanson S.J."/>
            <person name="Klenk H.-P."/>
            <person name="Labutti K."/>
            <person name="Lapidus A."/>
            <person name="Lindquist E."/>
            <person name="Lipzen A."/>
            <person name="Meier-Kolthoff J.P."/>
            <person name="Ohm R.A."/>
            <person name="Otillar R.P."/>
            <person name="Pangilinan J."/>
            <person name="Peng Y."/>
            <person name="Rokas A."/>
            <person name="Rosa C.A."/>
            <person name="Scheuner C."/>
            <person name="Sibirny A.A."/>
            <person name="Slot J.C."/>
            <person name="Stielow J.B."/>
            <person name="Sun H."/>
            <person name="Kurtzman C.P."/>
            <person name="Blackwell M."/>
            <person name="Jeffries T.W."/>
            <person name="Grigoriev I.V."/>
        </authorList>
    </citation>
    <scope>NUCLEOTIDE SEQUENCE [LARGE SCALE GENOMIC DNA]</scope>
    <source>
        <strain evidence="13">NRRL Y-17796</strain>
    </source>
</reference>
<gene>
    <name evidence="12" type="ORF">CANCADRAFT_24094</name>
</gene>
<evidence type="ECO:0000313" key="12">
    <source>
        <dbReference type="EMBL" id="ODV90214.1"/>
    </source>
</evidence>
<keyword evidence="8 10" id="KW-1208">Phospholipid metabolism</keyword>